<keyword evidence="1" id="KW-0812">Transmembrane</keyword>
<protein>
    <recommendedName>
        <fullName evidence="3">Bacterial membrane protein YfhO</fullName>
    </recommendedName>
</protein>
<evidence type="ECO:0008006" key="3">
    <source>
        <dbReference type="Google" id="ProtNLM"/>
    </source>
</evidence>
<proteinExistence type="predicted"/>
<dbReference type="PANTHER" id="PTHR38454:SF1">
    <property type="entry name" value="INTEGRAL MEMBRANE PROTEIN"/>
    <property type="match status" value="1"/>
</dbReference>
<organism evidence="2">
    <name type="scientific">hydrothermal vent metagenome</name>
    <dbReference type="NCBI Taxonomy" id="652676"/>
    <lineage>
        <taxon>unclassified sequences</taxon>
        <taxon>metagenomes</taxon>
        <taxon>ecological metagenomes</taxon>
    </lineage>
</organism>
<evidence type="ECO:0000313" key="2">
    <source>
        <dbReference type="EMBL" id="VAX09094.1"/>
    </source>
</evidence>
<dbReference type="Pfam" id="PF09586">
    <property type="entry name" value="YfhO"/>
    <property type="match status" value="1"/>
</dbReference>
<dbReference type="AlphaFoldDB" id="A0A3B1BAT4"/>
<accession>A0A3B1BAT4</accession>
<name>A0A3B1BAT4_9ZZZZ</name>
<feature type="transmembrane region" description="Helical" evidence="1">
    <location>
        <begin position="217"/>
        <end position="240"/>
    </location>
</feature>
<feature type="transmembrane region" description="Helical" evidence="1">
    <location>
        <begin position="387"/>
        <end position="404"/>
    </location>
</feature>
<feature type="transmembrane region" description="Helical" evidence="1">
    <location>
        <begin position="124"/>
        <end position="141"/>
    </location>
</feature>
<evidence type="ECO:0000256" key="1">
    <source>
        <dbReference type="SAM" id="Phobius"/>
    </source>
</evidence>
<feature type="transmembrane region" description="Helical" evidence="1">
    <location>
        <begin position="176"/>
        <end position="205"/>
    </location>
</feature>
<gene>
    <name evidence="2" type="ORF">MNBD_GAMMA26-2283</name>
</gene>
<feature type="transmembrane region" description="Helical" evidence="1">
    <location>
        <begin position="299"/>
        <end position="318"/>
    </location>
</feature>
<dbReference type="PANTHER" id="PTHR38454">
    <property type="entry name" value="INTEGRAL MEMBRANE PROTEIN-RELATED"/>
    <property type="match status" value="1"/>
</dbReference>
<dbReference type="EMBL" id="UOFX01000044">
    <property type="protein sequence ID" value="VAX09094.1"/>
    <property type="molecule type" value="Genomic_DNA"/>
</dbReference>
<dbReference type="InterPro" id="IPR018580">
    <property type="entry name" value="Uncharacterised_YfhO"/>
</dbReference>
<feature type="transmembrane region" description="Helical" evidence="1">
    <location>
        <begin position="325"/>
        <end position="348"/>
    </location>
</feature>
<feature type="transmembrane region" description="Helical" evidence="1">
    <location>
        <begin position="12"/>
        <end position="30"/>
    </location>
</feature>
<feature type="transmembrane region" description="Helical" evidence="1">
    <location>
        <begin position="661"/>
        <end position="681"/>
    </location>
</feature>
<feature type="transmembrane region" description="Helical" evidence="1">
    <location>
        <begin position="70"/>
        <end position="92"/>
    </location>
</feature>
<feature type="transmembrane region" description="Helical" evidence="1">
    <location>
        <begin position="360"/>
        <end position="380"/>
    </location>
</feature>
<reference evidence="2" key="1">
    <citation type="submission" date="2018-06" db="EMBL/GenBank/DDBJ databases">
        <authorList>
            <person name="Zhirakovskaya E."/>
        </authorList>
    </citation>
    <scope>NUCLEOTIDE SEQUENCE</scope>
</reference>
<keyword evidence="1" id="KW-1133">Transmembrane helix</keyword>
<keyword evidence="1" id="KW-0472">Membrane</keyword>
<feature type="transmembrane region" description="Helical" evidence="1">
    <location>
        <begin position="98"/>
        <end position="117"/>
    </location>
</feature>
<sequence>MSIKNPHLQDVALLLIFPVIFLFFLWGPLIEGNALYFRDLQIFFIPMKAFLAEWLSNGVLPFWDAGKFMGVPYFADIQTGVLYPLSWLLLIADGNHGIGLLIYCHLLLASVGFYLFIRRLGLSAIAAFAGGLVYTLGGVMVSSFNMINVVQGLSWLPWILWAFLRLVQLPTPRNWVIAVICIALQVYAGWVDASMMTGLAVVWLLLSQRPNLEQVGFLRMVGLVASAYFCALLLAAPQLIATFELFQYSVRTGGLPDSEIAGYMLGLDGLSSLLFPPALDALDWEILEAFPDGYVPLFLSLYVGWSALALIMAAICLCHRQAIWWLSLGVLGLFLAAGENLSASFYLHKMVGIFRYPEKYVVLFHLSLAIVTAFGCHHLARNCDWRNFASVLLVIAMGCELYYYNDKINLLQDADYYDLEQLTDIQHITANEGRIYSRNVYQEDVTSVRDLYLNYRNDLTPFTANLVGLNYVLGTAGLMHRSHREIIDLLQPLPPSQLLAMRLAFFDVRYLASNDIAFKEDKSWRSLARPFGNRLWDIGTQKSDLYFPTQVVPRQGLSPRFFSMERAVITGQKALVETDKQADGLSGQVLHTERLTPNNMRVEVETSNNSLLVWSESHYPGWQVLVDGTAVSLEKVNYFFMGVWIPPGRHEVEFKFVPTGFIASSVLAVFVLILLIILALANIRTFPSRRAIFSS</sequence>
<feature type="transmembrane region" description="Helical" evidence="1">
    <location>
        <begin position="147"/>
        <end position="164"/>
    </location>
</feature>